<sequence>MNVIQKRYADVRRHGCDYFDCEKLLGEAEMQRVVHGERDLTMSEHAQLLKIAEEKPREPFNTALRASTS</sequence>
<evidence type="ECO:0000313" key="2">
    <source>
        <dbReference type="Proteomes" id="UP000671879"/>
    </source>
</evidence>
<gene>
    <name evidence="1" type="ORF">KAR29_02755</name>
</gene>
<evidence type="ECO:0000313" key="1">
    <source>
        <dbReference type="EMBL" id="QTX32859.1"/>
    </source>
</evidence>
<dbReference type="EMBL" id="CP072943">
    <property type="protein sequence ID" value="QTX32859.1"/>
    <property type="molecule type" value="Genomic_DNA"/>
</dbReference>
<dbReference type="Proteomes" id="UP000671879">
    <property type="component" value="Chromosome"/>
</dbReference>
<reference evidence="2" key="1">
    <citation type="submission" date="2021-04" db="EMBL/GenBank/DDBJ databases">
        <title>A novel Synergistetes isolate from a pyrite-forming mixed culture.</title>
        <authorList>
            <person name="Bunk B."/>
            <person name="Sproer C."/>
            <person name="Spring S."/>
            <person name="Pester M."/>
        </authorList>
    </citation>
    <scope>NUCLEOTIDE SEQUENCE [LARGE SCALE GENOMIC DNA]</scope>
    <source>
        <strain evidence="2">J.5.4.2-T.3.5.2</strain>
    </source>
</reference>
<name>A0A9Q7EWJ2_9BACT</name>
<protein>
    <submittedName>
        <fullName evidence="1">Uncharacterized protein</fullName>
    </submittedName>
</protein>
<organism evidence="1 2">
    <name type="scientific">Aminithiophilus ramosus</name>
    <dbReference type="NCBI Taxonomy" id="3029084"/>
    <lineage>
        <taxon>Bacteria</taxon>
        <taxon>Thermotogati</taxon>
        <taxon>Synergistota</taxon>
        <taxon>Synergistia</taxon>
        <taxon>Synergistales</taxon>
        <taxon>Aminithiophilaceae</taxon>
        <taxon>Aminithiophilus</taxon>
    </lineage>
</organism>
<keyword evidence="2" id="KW-1185">Reference proteome</keyword>
<dbReference type="KEGG" id="aram:KAR29_02755"/>
<accession>A0A9Q7EWJ2</accession>
<dbReference type="AlphaFoldDB" id="A0A9Q7EWJ2"/>
<proteinExistence type="predicted"/>
<dbReference type="RefSeq" id="WP_274374122.1">
    <property type="nucleotide sequence ID" value="NZ_CP072943.1"/>
</dbReference>